<name>A0A1F5ISH6_9BACT</name>
<dbReference type="AlphaFoldDB" id="A0A1F5ISH6"/>
<sequence>MKSVKGKALRGKFVILTIILLFILHPSPFTLHPVLAADSSPSADIKSKLEDFKKEIASKAAKLKQEVNRKLKDKAYIGIVKSKSDTSLTLSASSGPKIVSINQDTVFESGVKSKQKFSQKTIAEENYIAALGDIDETGVLTAKKIILLPTTNYQLPKTYFWGQIVSVSDNLITLKDRNLKNIAATLPKDSEVKIKDFVILTGIMNKSDVFAVKFVYTIPQGGILRPKKVVYPAPNGAGATPSAKPATPSAKPKAVTR</sequence>
<feature type="compositionally biased region" description="Low complexity" evidence="1">
    <location>
        <begin position="236"/>
        <end position="257"/>
    </location>
</feature>
<evidence type="ECO:0000313" key="3">
    <source>
        <dbReference type="Proteomes" id="UP000176336"/>
    </source>
</evidence>
<dbReference type="EMBL" id="MFCR01000003">
    <property type="protein sequence ID" value="OGE19328.1"/>
    <property type="molecule type" value="Genomic_DNA"/>
</dbReference>
<reference evidence="2 3" key="1">
    <citation type="journal article" date="2016" name="Nat. Commun.">
        <title>Thousands of microbial genomes shed light on interconnected biogeochemical processes in an aquifer system.</title>
        <authorList>
            <person name="Anantharaman K."/>
            <person name="Brown C.T."/>
            <person name="Hug L.A."/>
            <person name="Sharon I."/>
            <person name="Castelle C.J."/>
            <person name="Probst A.J."/>
            <person name="Thomas B.C."/>
            <person name="Singh A."/>
            <person name="Wilkins M.J."/>
            <person name="Karaoz U."/>
            <person name="Brodie E.L."/>
            <person name="Williams K.H."/>
            <person name="Hubbard S.S."/>
            <person name="Banfield J.F."/>
        </authorList>
    </citation>
    <scope>NUCLEOTIDE SEQUENCE [LARGE SCALE GENOMIC DNA]</scope>
</reference>
<comment type="caution">
    <text evidence="2">The sequence shown here is derived from an EMBL/GenBank/DDBJ whole genome shotgun (WGS) entry which is preliminary data.</text>
</comment>
<dbReference type="Proteomes" id="UP000176336">
    <property type="component" value="Unassembled WGS sequence"/>
</dbReference>
<gene>
    <name evidence="2" type="ORF">A2871_00555</name>
</gene>
<evidence type="ECO:0008006" key="4">
    <source>
        <dbReference type="Google" id="ProtNLM"/>
    </source>
</evidence>
<organism evidence="2 3">
    <name type="scientific">Candidatus Daviesbacteria bacterium RIFCSPHIGHO2_01_FULL_41_23</name>
    <dbReference type="NCBI Taxonomy" id="1797764"/>
    <lineage>
        <taxon>Bacteria</taxon>
        <taxon>Candidatus Daviesiibacteriota</taxon>
    </lineage>
</organism>
<evidence type="ECO:0000313" key="2">
    <source>
        <dbReference type="EMBL" id="OGE19328.1"/>
    </source>
</evidence>
<protein>
    <recommendedName>
        <fullName evidence="4">DUF5666 domain-containing protein</fullName>
    </recommendedName>
</protein>
<evidence type="ECO:0000256" key="1">
    <source>
        <dbReference type="SAM" id="MobiDB-lite"/>
    </source>
</evidence>
<accession>A0A1F5ISH6</accession>
<proteinExistence type="predicted"/>
<feature type="region of interest" description="Disordered" evidence="1">
    <location>
        <begin position="235"/>
        <end position="257"/>
    </location>
</feature>